<evidence type="ECO:0000256" key="1">
    <source>
        <dbReference type="SAM" id="MobiDB-lite"/>
    </source>
</evidence>
<evidence type="ECO:0000313" key="4">
    <source>
        <dbReference type="Proteomes" id="UP000011087"/>
    </source>
</evidence>
<feature type="region of interest" description="Disordered" evidence="1">
    <location>
        <begin position="164"/>
        <end position="195"/>
    </location>
</feature>
<dbReference type="KEGG" id="gtt:GUITHDRAFT_147119"/>
<dbReference type="AlphaFoldDB" id="L1IFB1"/>
<feature type="region of interest" description="Disordered" evidence="1">
    <location>
        <begin position="743"/>
        <end position="769"/>
    </location>
</feature>
<feature type="compositionally biased region" description="Low complexity" evidence="1">
    <location>
        <begin position="615"/>
        <end position="630"/>
    </location>
</feature>
<name>L1IFB1_GUITC</name>
<feature type="compositionally biased region" description="Basic and acidic residues" evidence="1">
    <location>
        <begin position="171"/>
        <end position="195"/>
    </location>
</feature>
<feature type="region of interest" description="Disordered" evidence="1">
    <location>
        <begin position="611"/>
        <end position="632"/>
    </location>
</feature>
<organism evidence="2">
    <name type="scientific">Guillardia theta (strain CCMP2712)</name>
    <name type="common">Cryptophyte</name>
    <dbReference type="NCBI Taxonomy" id="905079"/>
    <lineage>
        <taxon>Eukaryota</taxon>
        <taxon>Cryptophyceae</taxon>
        <taxon>Pyrenomonadales</taxon>
        <taxon>Geminigeraceae</taxon>
        <taxon>Guillardia</taxon>
    </lineage>
</organism>
<gene>
    <name evidence="2" type="ORF">GUITHDRAFT_147119</name>
</gene>
<dbReference type="PaxDb" id="55529-EKX34599"/>
<dbReference type="GeneID" id="17291335"/>
<accession>L1IFB1</accession>
<feature type="compositionally biased region" description="Basic and acidic residues" evidence="1">
    <location>
        <begin position="303"/>
        <end position="346"/>
    </location>
</feature>
<feature type="compositionally biased region" description="Basic and acidic residues" evidence="1">
    <location>
        <begin position="752"/>
        <end position="769"/>
    </location>
</feature>
<feature type="region of interest" description="Disordered" evidence="1">
    <location>
        <begin position="303"/>
        <end position="351"/>
    </location>
</feature>
<protein>
    <submittedName>
        <fullName evidence="2 3">Uncharacterized protein</fullName>
    </submittedName>
</protein>
<reference evidence="3" key="3">
    <citation type="submission" date="2015-06" db="UniProtKB">
        <authorList>
            <consortium name="EnsemblProtists"/>
        </authorList>
    </citation>
    <scope>IDENTIFICATION</scope>
</reference>
<dbReference type="HOGENOM" id="CLU_363489_0_0_1"/>
<proteinExistence type="predicted"/>
<evidence type="ECO:0000313" key="2">
    <source>
        <dbReference type="EMBL" id="EKX34599.1"/>
    </source>
</evidence>
<dbReference type="EMBL" id="JH993106">
    <property type="protein sequence ID" value="EKX34599.1"/>
    <property type="molecule type" value="Genomic_DNA"/>
</dbReference>
<dbReference type="RefSeq" id="XP_005821579.1">
    <property type="nucleotide sequence ID" value="XM_005821522.1"/>
</dbReference>
<sequence length="769" mass="86870">MRSKVKECPQTLIYQCYFGEWSHGKKHGTGSTGKPFFDLNQVLSAKDLDASFVDQFQPESLVEFVNDQLVFTTQWLFHEQDDVAVLERTKKVVLEAIMAGRQAFQVAEKLIAEEKLEALLAESKQIREDLVETREFRDSSRLDKLFKSTVFLQRWWRRTRSRRKLPVKPGGGREDEGFLDLNRSDSDSDQSMKQEEQTEVEKLVALFQGSEEQDVAWPSVVSPAMRMVLKTTSSSYQKMIEECGIVDPTPSLSLLVCSRVCLVDKDELLDEVCLEMMQSPRDKKLNPLHVYCMNPSITLKASEQDLKMAEGERKGEKDKEDDETSRQREDERVVGGKYEASSRDVGGKSAFQEGGRGDVDGVIAFHEQGMILICSHPSAHVMVTTKNKSRWNRIPLHDLCGNNCASNKIIGVLWEDDQNLSVFHILCQTQARKINSDDDKQDSMRDLEQLLNKLVRSPDDLMRFGAVAARDHSVFTQEASTFSTCFIAPYFCRRVTLRSAKLSSFEGDLPVHLLASNVSATRQMFQILLEAFPESVMSLNRKGQTILHQVCSNSICTHIDVLDLVYRKTLPCPLLSVLEQAETMKDFVDKQQKETEIRKVAANRRKSSIANLRRSSGASTSPSPGAAGPAQETLDEAALEKMLLAVKKKLHRSAAKEDLHQVLSSYFQHAFQQEGSEYTSTWKMLHIELNLELERLSVDKAAVVDLLVDAYPEALNVEAQELSAEVLPLSYFVVSSREVPDVKGQWSQDDTADSRQRQTDETSSARRCS</sequence>
<dbReference type="EnsemblProtists" id="EKX34599">
    <property type="protein sequence ID" value="EKX34599"/>
    <property type="gene ID" value="GUITHDRAFT_147119"/>
</dbReference>
<keyword evidence="4" id="KW-1185">Reference proteome</keyword>
<reference evidence="2 4" key="1">
    <citation type="journal article" date="2012" name="Nature">
        <title>Algal genomes reveal evolutionary mosaicism and the fate of nucleomorphs.</title>
        <authorList>
            <consortium name="DOE Joint Genome Institute"/>
            <person name="Curtis B.A."/>
            <person name="Tanifuji G."/>
            <person name="Burki F."/>
            <person name="Gruber A."/>
            <person name="Irimia M."/>
            <person name="Maruyama S."/>
            <person name="Arias M.C."/>
            <person name="Ball S.G."/>
            <person name="Gile G.H."/>
            <person name="Hirakawa Y."/>
            <person name="Hopkins J.F."/>
            <person name="Kuo A."/>
            <person name="Rensing S.A."/>
            <person name="Schmutz J."/>
            <person name="Symeonidi A."/>
            <person name="Elias M."/>
            <person name="Eveleigh R.J."/>
            <person name="Herman E.K."/>
            <person name="Klute M.J."/>
            <person name="Nakayama T."/>
            <person name="Obornik M."/>
            <person name="Reyes-Prieto A."/>
            <person name="Armbrust E.V."/>
            <person name="Aves S.J."/>
            <person name="Beiko R.G."/>
            <person name="Coutinho P."/>
            <person name="Dacks J.B."/>
            <person name="Durnford D.G."/>
            <person name="Fast N.M."/>
            <person name="Green B.R."/>
            <person name="Grisdale C.J."/>
            <person name="Hempel F."/>
            <person name="Henrissat B."/>
            <person name="Hoppner M.P."/>
            <person name="Ishida K."/>
            <person name="Kim E."/>
            <person name="Koreny L."/>
            <person name="Kroth P.G."/>
            <person name="Liu Y."/>
            <person name="Malik S.B."/>
            <person name="Maier U.G."/>
            <person name="McRose D."/>
            <person name="Mock T."/>
            <person name="Neilson J.A."/>
            <person name="Onodera N.T."/>
            <person name="Poole A.M."/>
            <person name="Pritham E.J."/>
            <person name="Richards T.A."/>
            <person name="Rocap G."/>
            <person name="Roy S.W."/>
            <person name="Sarai C."/>
            <person name="Schaack S."/>
            <person name="Shirato S."/>
            <person name="Slamovits C.H."/>
            <person name="Spencer D.F."/>
            <person name="Suzuki S."/>
            <person name="Worden A.Z."/>
            <person name="Zauner S."/>
            <person name="Barry K."/>
            <person name="Bell C."/>
            <person name="Bharti A.K."/>
            <person name="Crow J.A."/>
            <person name="Grimwood J."/>
            <person name="Kramer R."/>
            <person name="Lindquist E."/>
            <person name="Lucas S."/>
            <person name="Salamov A."/>
            <person name="McFadden G.I."/>
            <person name="Lane C.E."/>
            <person name="Keeling P.J."/>
            <person name="Gray M.W."/>
            <person name="Grigoriev I.V."/>
            <person name="Archibald J.M."/>
        </authorList>
    </citation>
    <scope>NUCLEOTIDE SEQUENCE</scope>
    <source>
        <strain evidence="2 4">CCMP2712</strain>
    </source>
</reference>
<reference evidence="4" key="2">
    <citation type="submission" date="2012-11" db="EMBL/GenBank/DDBJ databases">
        <authorList>
            <person name="Kuo A."/>
            <person name="Curtis B.A."/>
            <person name="Tanifuji G."/>
            <person name="Burki F."/>
            <person name="Gruber A."/>
            <person name="Irimia M."/>
            <person name="Maruyama S."/>
            <person name="Arias M.C."/>
            <person name="Ball S.G."/>
            <person name="Gile G.H."/>
            <person name="Hirakawa Y."/>
            <person name="Hopkins J.F."/>
            <person name="Rensing S.A."/>
            <person name="Schmutz J."/>
            <person name="Symeonidi A."/>
            <person name="Elias M."/>
            <person name="Eveleigh R.J."/>
            <person name="Herman E.K."/>
            <person name="Klute M.J."/>
            <person name="Nakayama T."/>
            <person name="Obornik M."/>
            <person name="Reyes-Prieto A."/>
            <person name="Armbrust E.V."/>
            <person name="Aves S.J."/>
            <person name="Beiko R.G."/>
            <person name="Coutinho P."/>
            <person name="Dacks J.B."/>
            <person name="Durnford D.G."/>
            <person name="Fast N.M."/>
            <person name="Green B.R."/>
            <person name="Grisdale C."/>
            <person name="Hempe F."/>
            <person name="Henrissat B."/>
            <person name="Hoppner M.P."/>
            <person name="Ishida K.-I."/>
            <person name="Kim E."/>
            <person name="Koreny L."/>
            <person name="Kroth P.G."/>
            <person name="Liu Y."/>
            <person name="Malik S.-B."/>
            <person name="Maier U.G."/>
            <person name="McRose D."/>
            <person name="Mock T."/>
            <person name="Neilson J.A."/>
            <person name="Onodera N.T."/>
            <person name="Poole A.M."/>
            <person name="Pritham E.J."/>
            <person name="Richards T.A."/>
            <person name="Rocap G."/>
            <person name="Roy S.W."/>
            <person name="Sarai C."/>
            <person name="Schaack S."/>
            <person name="Shirato S."/>
            <person name="Slamovits C.H."/>
            <person name="Spencer D.F."/>
            <person name="Suzuki S."/>
            <person name="Worden A.Z."/>
            <person name="Zauner S."/>
            <person name="Barry K."/>
            <person name="Bell C."/>
            <person name="Bharti A.K."/>
            <person name="Crow J.A."/>
            <person name="Grimwood J."/>
            <person name="Kramer R."/>
            <person name="Lindquist E."/>
            <person name="Lucas S."/>
            <person name="Salamov A."/>
            <person name="McFadden G.I."/>
            <person name="Lane C.E."/>
            <person name="Keeling P.J."/>
            <person name="Gray M.W."/>
            <person name="Grigoriev I.V."/>
            <person name="Archibald J.M."/>
        </authorList>
    </citation>
    <scope>NUCLEOTIDE SEQUENCE</scope>
    <source>
        <strain evidence="4">CCMP2712</strain>
    </source>
</reference>
<evidence type="ECO:0000313" key="3">
    <source>
        <dbReference type="EnsemblProtists" id="EKX34599"/>
    </source>
</evidence>
<dbReference type="Proteomes" id="UP000011087">
    <property type="component" value="Unassembled WGS sequence"/>
</dbReference>